<proteinExistence type="inferred from homology"/>
<dbReference type="EMBL" id="MN201587">
    <property type="protein sequence ID" value="QKS32308.1"/>
    <property type="molecule type" value="Genomic_DNA"/>
</dbReference>
<dbReference type="SUPFAM" id="SSF56047">
    <property type="entry name" value="Ribosomal protein S8"/>
    <property type="match status" value="1"/>
</dbReference>
<dbReference type="Gene3D" id="3.30.1370.30">
    <property type="match status" value="1"/>
</dbReference>
<dbReference type="FunFam" id="3.30.1490.10:FF:000001">
    <property type="entry name" value="30S ribosomal protein S8"/>
    <property type="match status" value="1"/>
</dbReference>
<geneLocation type="chloroplast" evidence="4"/>
<accession>A0A7D4V5I3</accession>
<dbReference type="GO" id="GO:0006412">
    <property type="term" value="P:translation"/>
    <property type="evidence" value="ECO:0007669"/>
    <property type="project" value="InterPro"/>
</dbReference>
<dbReference type="NCBIfam" id="NF001109">
    <property type="entry name" value="PRK00136.1"/>
    <property type="match status" value="1"/>
</dbReference>
<evidence type="ECO:0000256" key="1">
    <source>
        <dbReference type="ARBA" id="ARBA00006471"/>
    </source>
</evidence>
<evidence type="ECO:0000256" key="2">
    <source>
        <dbReference type="ARBA" id="ARBA00022980"/>
    </source>
</evidence>
<organism evidence="4">
    <name type="scientific">Caulerpa lentillifera</name>
    <dbReference type="NCBI Taxonomy" id="148947"/>
    <lineage>
        <taxon>Eukaryota</taxon>
        <taxon>Viridiplantae</taxon>
        <taxon>Chlorophyta</taxon>
        <taxon>core chlorophytes</taxon>
        <taxon>Ulvophyceae</taxon>
        <taxon>TCBD clade</taxon>
        <taxon>Bryopsidales</taxon>
        <taxon>Halimedineae</taxon>
        <taxon>Caulerpaceae</taxon>
        <taxon>Caulerpa</taxon>
    </lineage>
</organism>
<evidence type="ECO:0000256" key="3">
    <source>
        <dbReference type="ARBA" id="ARBA00023274"/>
    </source>
</evidence>
<dbReference type="GO" id="GO:0005840">
    <property type="term" value="C:ribosome"/>
    <property type="evidence" value="ECO:0007669"/>
    <property type="project" value="UniProtKB-KW"/>
</dbReference>
<protein>
    <submittedName>
        <fullName evidence="4">30S ribosomal protein S8</fullName>
    </submittedName>
</protein>
<dbReference type="PANTHER" id="PTHR11758">
    <property type="entry name" value="40S RIBOSOMAL PROTEIN S15A"/>
    <property type="match status" value="1"/>
</dbReference>
<dbReference type="GO" id="GO:1990904">
    <property type="term" value="C:ribonucleoprotein complex"/>
    <property type="evidence" value="ECO:0007669"/>
    <property type="project" value="UniProtKB-KW"/>
</dbReference>
<sequence>MSDLFTSLRNASLIRRQTVTVPKIKINQKIANVLFRHGFIDKIQNSSEKNCLILTLKYKKDQPLITQIRRLSRRGCRVYVPSHQIPQFCGKLGIILMSTSCGIITDREARKFSIGGELLGFVS</sequence>
<name>A0A7D4V5I3_9CHLO</name>
<gene>
    <name evidence="4" type="primary">rps8</name>
</gene>
<keyword evidence="4" id="KW-0934">Plastid</keyword>
<evidence type="ECO:0000313" key="4">
    <source>
        <dbReference type="EMBL" id="QKS32308.1"/>
    </source>
</evidence>
<keyword evidence="2 4" id="KW-0689">Ribosomal protein</keyword>
<reference evidence="4" key="1">
    <citation type="submission" date="2019-07" db="EMBL/GenBank/DDBJ databases">
        <authorList>
            <person name="Jia X."/>
        </authorList>
    </citation>
    <scope>NUCLEOTIDE SEQUENCE</scope>
</reference>
<keyword evidence="3" id="KW-0687">Ribonucleoprotein</keyword>
<dbReference type="AlphaFoldDB" id="A0A7D4V5I3"/>
<dbReference type="GO" id="GO:0005737">
    <property type="term" value="C:cytoplasm"/>
    <property type="evidence" value="ECO:0007669"/>
    <property type="project" value="UniProtKB-ARBA"/>
</dbReference>
<dbReference type="GO" id="GO:0003735">
    <property type="term" value="F:structural constituent of ribosome"/>
    <property type="evidence" value="ECO:0007669"/>
    <property type="project" value="InterPro"/>
</dbReference>
<dbReference type="InterPro" id="IPR035987">
    <property type="entry name" value="Ribosomal_uS8_sf"/>
</dbReference>
<dbReference type="Gene3D" id="3.30.1490.10">
    <property type="match status" value="1"/>
</dbReference>
<comment type="similarity">
    <text evidence="1">Belongs to the universal ribosomal protein uS8 family.</text>
</comment>
<dbReference type="InterPro" id="IPR000630">
    <property type="entry name" value="Ribosomal_uS8"/>
</dbReference>
<keyword evidence="4" id="KW-0150">Chloroplast</keyword>
<dbReference type="Pfam" id="PF00410">
    <property type="entry name" value="Ribosomal_S8"/>
    <property type="match status" value="1"/>
</dbReference>